<organism evidence="1 3">
    <name type="scientific">Flagellimonas pelagia</name>
    <dbReference type="NCBI Taxonomy" id="2306998"/>
    <lineage>
        <taxon>Bacteria</taxon>
        <taxon>Pseudomonadati</taxon>
        <taxon>Bacteroidota</taxon>
        <taxon>Flavobacteriia</taxon>
        <taxon>Flavobacteriales</taxon>
        <taxon>Flavobacteriaceae</taxon>
        <taxon>Flagellimonas</taxon>
    </lineage>
</organism>
<dbReference type="Proteomes" id="UP000321621">
    <property type="component" value="Unassembled WGS sequence"/>
</dbReference>
<evidence type="ECO:0000313" key="4">
    <source>
        <dbReference type="Proteomes" id="UP000321621"/>
    </source>
</evidence>
<protein>
    <submittedName>
        <fullName evidence="1">Uncharacterized protein</fullName>
    </submittedName>
</protein>
<dbReference type="Gene3D" id="2.170.130.10">
    <property type="entry name" value="TonB-dependent receptor, plug domain"/>
    <property type="match status" value="1"/>
</dbReference>
<dbReference type="InterPro" id="IPR037066">
    <property type="entry name" value="Plug_dom_sf"/>
</dbReference>
<proteinExistence type="predicted"/>
<evidence type="ECO:0000313" key="3">
    <source>
        <dbReference type="Proteomes" id="UP000266691"/>
    </source>
</evidence>
<dbReference type="AlphaFoldDB" id="A0A3A1NJ91"/>
<dbReference type="OrthoDB" id="1079187at2"/>
<sequence length="577" mass="65852">MRLSIVVFVLLCPTILVYGQKSIGGRITHEGSALKNVNIQNLVSGVSTASDQEGMYQILAKPKEELQFSYMGMDTISIIVEDVTRILNVSMQMQVEALDEVEVVSEVGRNKQRIMEQQYATNENLIRTAFGIIDKETFAGRLPILTSKDMISNHYHFGMFLRGKFAGLNVVINPDYSFDVYSRSMGSIMAKKPAIYDIDGQIFTQGPSWLDPSNVERVALMPGIMATSRYGSIGAGGVVVVNTKNGTYRLKEKENYDQALLRNNYVKGNVVSIDGKEAPTSTYGEKLWNSESLQEAKLTYEQNGNAFKSHPYFLMEAYRYFYEEQNAKDYANGILNDFMTMSQDNPVYLKAMAYVLDAEGRVETAHELYKRIYTLRPDYAQSFIDMANSYRDLNRPESAVSLYARHSYLLDEGLLPKDSLDLADIMKREMNNLFTLESSSLKIKQRKSNADEAYATRLVFEWNDSEAEFDLQFVNPDNQFFNWKHTMEEMPERIRSEKEQGYSMADFLLDDELPGIWKVNATYHGNKQVTPTFVKAIIYRNYGSKLQSKEVKVFQLGTRDINQQLFTMSIPARVVHN</sequence>
<name>A0A3A1NJ91_9FLAO</name>
<dbReference type="SUPFAM" id="SSF48452">
    <property type="entry name" value="TPR-like"/>
    <property type="match status" value="1"/>
</dbReference>
<reference evidence="1 3" key="1">
    <citation type="submission" date="2018-08" db="EMBL/GenBank/DDBJ databases">
        <title>Proposal of Muricauda 72 sp.nov. and Muricauda NH166 sp.nov., isolated from seawater.</title>
        <authorList>
            <person name="Cheng H."/>
            <person name="Wu Y.-H."/>
            <person name="Guo L.-L."/>
            <person name="Xu X.-W."/>
        </authorList>
    </citation>
    <scope>NUCLEOTIDE SEQUENCE [LARGE SCALE GENOMIC DNA]</scope>
    <source>
        <strain evidence="1 3">72</strain>
    </source>
</reference>
<dbReference type="EMBL" id="QXFI01000013">
    <property type="protein sequence ID" value="RIV45946.1"/>
    <property type="molecule type" value="Genomic_DNA"/>
</dbReference>
<evidence type="ECO:0000313" key="2">
    <source>
        <dbReference type="EMBL" id="TXJ98708.1"/>
    </source>
</evidence>
<evidence type="ECO:0000313" key="1">
    <source>
        <dbReference type="EMBL" id="RIV45946.1"/>
    </source>
</evidence>
<dbReference type="InterPro" id="IPR011990">
    <property type="entry name" value="TPR-like_helical_dom_sf"/>
</dbReference>
<gene>
    <name evidence="1" type="ORF">D2V05_05055</name>
    <name evidence="2" type="ORF">FQ017_05020</name>
</gene>
<dbReference type="RefSeq" id="WP_119646432.1">
    <property type="nucleotide sequence ID" value="NZ_QXFI01000013.1"/>
</dbReference>
<accession>A0A3A1NJ91</accession>
<dbReference type="Gene3D" id="1.25.40.10">
    <property type="entry name" value="Tetratricopeptide repeat domain"/>
    <property type="match status" value="1"/>
</dbReference>
<keyword evidence="4" id="KW-1185">Reference proteome</keyword>
<dbReference type="InterPro" id="IPR008969">
    <property type="entry name" value="CarboxyPept-like_regulatory"/>
</dbReference>
<dbReference type="EMBL" id="VNWK01000013">
    <property type="protein sequence ID" value="TXJ98708.1"/>
    <property type="molecule type" value="Genomic_DNA"/>
</dbReference>
<comment type="caution">
    <text evidence="1">The sequence shown here is derived from an EMBL/GenBank/DDBJ whole genome shotgun (WGS) entry which is preliminary data.</text>
</comment>
<dbReference type="SUPFAM" id="SSF49464">
    <property type="entry name" value="Carboxypeptidase regulatory domain-like"/>
    <property type="match status" value="1"/>
</dbReference>
<reference evidence="2 4" key="2">
    <citation type="submission" date="2019-07" db="EMBL/GenBank/DDBJ databases">
        <title>Draft genome of two Muricauda strains isolated from deep sea.</title>
        <authorList>
            <person name="Sun C."/>
        </authorList>
    </citation>
    <scope>NUCLEOTIDE SEQUENCE [LARGE SCALE GENOMIC DNA]</scope>
    <source>
        <strain evidence="2 4">72</strain>
    </source>
</reference>
<dbReference type="Proteomes" id="UP000266691">
    <property type="component" value="Unassembled WGS sequence"/>
</dbReference>